<gene>
    <name evidence="2" type="ORF">METZ01_LOCUS22884</name>
</gene>
<dbReference type="FunFam" id="3.40.50.300:FF:002708">
    <property type="entry name" value="FeS assembly ATPase SufC"/>
    <property type="match status" value="1"/>
</dbReference>
<organism evidence="2">
    <name type="scientific">marine metagenome</name>
    <dbReference type="NCBI Taxonomy" id="408172"/>
    <lineage>
        <taxon>unclassified sequences</taxon>
        <taxon>metagenomes</taxon>
        <taxon>ecological metagenomes</taxon>
    </lineage>
</organism>
<reference evidence="2" key="1">
    <citation type="submission" date="2018-05" db="EMBL/GenBank/DDBJ databases">
        <authorList>
            <person name="Lanie J.A."/>
            <person name="Ng W.-L."/>
            <person name="Kazmierczak K.M."/>
            <person name="Andrzejewski T.M."/>
            <person name="Davidsen T.M."/>
            <person name="Wayne K.J."/>
            <person name="Tettelin H."/>
            <person name="Glass J.I."/>
            <person name="Rusch D."/>
            <person name="Podicherti R."/>
            <person name="Tsui H.-C.T."/>
            <person name="Winkler M.E."/>
        </authorList>
    </citation>
    <scope>NUCLEOTIDE SEQUENCE</scope>
</reference>
<dbReference type="FunFam" id="3.40.50.300:FF:002534">
    <property type="entry name" value="Putative RecF protein"/>
    <property type="match status" value="1"/>
</dbReference>
<evidence type="ECO:0000259" key="1">
    <source>
        <dbReference type="Pfam" id="PF13304"/>
    </source>
</evidence>
<dbReference type="InterPro" id="IPR027417">
    <property type="entry name" value="P-loop_NTPase"/>
</dbReference>
<dbReference type="Pfam" id="PF13304">
    <property type="entry name" value="AAA_21"/>
    <property type="match status" value="1"/>
</dbReference>
<dbReference type="PIRSF" id="PIRSF029347">
    <property type="entry name" value="RecF"/>
    <property type="match status" value="1"/>
</dbReference>
<protein>
    <recommendedName>
        <fullName evidence="1">ATPase AAA-type core domain-containing protein</fullName>
    </recommendedName>
</protein>
<proteinExistence type="predicted"/>
<dbReference type="SUPFAM" id="SSF52540">
    <property type="entry name" value="P-loop containing nucleoside triphosphate hydrolases"/>
    <property type="match status" value="1"/>
</dbReference>
<dbReference type="PANTHER" id="PTHR32182">
    <property type="entry name" value="DNA REPLICATION AND REPAIR PROTEIN RECF"/>
    <property type="match status" value="1"/>
</dbReference>
<dbReference type="GO" id="GO:0016887">
    <property type="term" value="F:ATP hydrolysis activity"/>
    <property type="evidence" value="ECO:0007669"/>
    <property type="project" value="InterPro"/>
</dbReference>
<dbReference type="EMBL" id="UINC01001079">
    <property type="protein sequence ID" value="SUZ70030.1"/>
    <property type="molecule type" value="Genomic_DNA"/>
</dbReference>
<dbReference type="GO" id="GO:0005524">
    <property type="term" value="F:ATP binding"/>
    <property type="evidence" value="ECO:0007669"/>
    <property type="project" value="InterPro"/>
</dbReference>
<dbReference type="Gene3D" id="3.40.50.300">
    <property type="entry name" value="P-loop containing nucleotide triphosphate hydrolases"/>
    <property type="match status" value="2"/>
</dbReference>
<accession>A0A381PSZ2</accession>
<sequence>VLNTLAIANYRSLRELILPLGRMNVISGPNGCGKSNLYRGLRLMAETAMGTAVESIAHEGGLHSVLWAGPEEFGKAVKEGVMPVQGLVRSESVNLRFGFAGDNYSYAIDFGYPDPVPGSMFNLDPVIKREVIWHGETWDDRRAMVDRRGPLIRARDDGGNWRAIEKYLPTFDSMLSRVVDPERVPEILMLREEIRSWRFYDHFRTDVNSAARQPQIGTRTPVLSNDGHDLAAAWQTIQEVGDGDALDIAVDDAFPGAVVSVVTGNGRFELKFQQHGLLRPLSQSELSDGTLRYLLWIAALLTPRPPALMVLNEPETSLHPDLLPALSRLMTKFAEETQLWVISHDRVLIEGLKKQNDCNHIELDKEMGETFAHDQDLFDVPAWRWPTR</sequence>
<dbReference type="PANTHER" id="PTHR32182:SF25">
    <property type="entry name" value="SLR1056 PROTEIN"/>
    <property type="match status" value="1"/>
</dbReference>
<dbReference type="GO" id="GO:0000731">
    <property type="term" value="P:DNA synthesis involved in DNA repair"/>
    <property type="evidence" value="ECO:0007669"/>
    <property type="project" value="TreeGrafter"/>
</dbReference>
<dbReference type="InterPro" id="IPR003959">
    <property type="entry name" value="ATPase_AAA_core"/>
</dbReference>
<feature type="non-terminal residue" evidence="2">
    <location>
        <position position="1"/>
    </location>
</feature>
<dbReference type="AlphaFoldDB" id="A0A381PSZ2"/>
<dbReference type="InterPro" id="IPR014555">
    <property type="entry name" value="RecF-like"/>
</dbReference>
<name>A0A381PSZ2_9ZZZZ</name>
<dbReference type="GO" id="GO:0006302">
    <property type="term" value="P:double-strand break repair"/>
    <property type="evidence" value="ECO:0007669"/>
    <property type="project" value="TreeGrafter"/>
</dbReference>
<evidence type="ECO:0000313" key="2">
    <source>
        <dbReference type="EMBL" id="SUZ70030.1"/>
    </source>
</evidence>
<feature type="domain" description="ATPase AAA-type core" evidence="1">
    <location>
        <begin position="23"/>
        <end position="349"/>
    </location>
</feature>